<dbReference type="AlphaFoldDB" id="A0A4V6MVS4"/>
<dbReference type="Proteomes" id="UP000292957">
    <property type="component" value="Unassembled WGS sequence"/>
</dbReference>
<proteinExistence type="predicted"/>
<dbReference type="EMBL" id="ML143522">
    <property type="protein sequence ID" value="TBU22903.1"/>
    <property type="molecule type" value="Genomic_DNA"/>
</dbReference>
<evidence type="ECO:0000313" key="1">
    <source>
        <dbReference type="EMBL" id="TBU22903.1"/>
    </source>
</evidence>
<protein>
    <submittedName>
        <fullName evidence="1">Uncharacterized protein</fullName>
    </submittedName>
</protein>
<name>A0A4V6MVS4_9APHY</name>
<reference evidence="1" key="1">
    <citation type="submission" date="2019-01" db="EMBL/GenBank/DDBJ databases">
        <title>Draft genome sequences of three monokaryotic isolates of the white-rot basidiomycete fungus Dichomitus squalens.</title>
        <authorList>
            <consortium name="DOE Joint Genome Institute"/>
            <person name="Lopez S.C."/>
            <person name="Andreopoulos B."/>
            <person name="Pangilinan J."/>
            <person name="Lipzen A."/>
            <person name="Riley R."/>
            <person name="Ahrendt S."/>
            <person name="Ng V."/>
            <person name="Barry K."/>
            <person name="Daum C."/>
            <person name="Grigoriev I.V."/>
            <person name="Hilden K.S."/>
            <person name="Makela M.R."/>
            <person name="de Vries R.P."/>
        </authorList>
    </citation>
    <scope>NUCLEOTIDE SEQUENCE [LARGE SCALE GENOMIC DNA]</scope>
    <source>
        <strain evidence="1">OM18370.1</strain>
    </source>
</reference>
<accession>A0A4V6MVS4</accession>
<gene>
    <name evidence="1" type="ORF">BD311DRAFT_769551</name>
</gene>
<organism evidence="1">
    <name type="scientific">Dichomitus squalens</name>
    <dbReference type="NCBI Taxonomy" id="114155"/>
    <lineage>
        <taxon>Eukaryota</taxon>
        <taxon>Fungi</taxon>
        <taxon>Dikarya</taxon>
        <taxon>Basidiomycota</taxon>
        <taxon>Agaricomycotina</taxon>
        <taxon>Agaricomycetes</taxon>
        <taxon>Polyporales</taxon>
        <taxon>Polyporaceae</taxon>
        <taxon>Dichomitus</taxon>
    </lineage>
</organism>
<sequence length="59" mass="6442">MCIPTVHDRPLHPTMSWSIMKVSLGQGPSDCLTFSQLVPGRPGGSESAFPGHRVRRLRG</sequence>